<evidence type="ECO:0000313" key="6">
    <source>
        <dbReference type="EMBL" id="CPV73349.1"/>
    </source>
</evidence>
<dbReference type="EMBL" id="CSWP01000015">
    <property type="protein sequence ID" value="CPV73349.1"/>
    <property type="molecule type" value="Genomic_DNA"/>
</dbReference>
<name>A0A0U0XRE4_9MYCO</name>
<dbReference type="InterPro" id="IPR000534">
    <property type="entry name" value="Semialdehyde_DH_NAD-bd"/>
</dbReference>
<reference evidence="5 8" key="1">
    <citation type="submission" date="2015-03" db="EMBL/GenBank/DDBJ databases">
        <authorList>
            <consortium name="Pathogen Informatics"/>
            <person name="Murphy D."/>
        </authorList>
    </citation>
    <scope>NUCLEOTIDE SEQUENCE [LARGE SCALE GENOMIC DNA]</scope>
    <source>
        <strain evidence="5 8">PAP036</strain>
    </source>
</reference>
<evidence type="ECO:0000313" key="8">
    <source>
        <dbReference type="Proteomes" id="UP000038487"/>
    </source>
</evidence>
<evidence type="ECO:0000313" key="7">
    <source>
        <dbReference type="EMBL" id="RIT33673.1"/>
    </source>
</evidence>
<dbReference type="SMR" id="A0A0U0XRE4"/>
<dbReference type="RefSeq" id="WP_005064835.1">
    <property type="nucleotide sequence ID" value="NZ_CM125927.1"/>
</dbReference>
<dbReference type="InterPro" id="IPR015426">
    <property type="entry name" value="Acetylaldehyde_DH_C"/>
</dbReference>
<dbReference type="InterPro" id="IPR003361">
    <property type="entry name" value="Acetaldehyde_dehydrogenase"/>
</dbReference>
<comment type="similarity">
    <text evidence="1 3">Belongs to the acetaldehyde dehydrogenase family.</text>
</comment>
<dbReference type="EC" id="1.2.1.10" evidence="3"/>
<comment type="catalytic activity">
    <reaction evidence="3">
        <text>acetaldehyde + NAD(+) + CoA = acetyl-CoA + NADH + H(+)</text>
        <dbReference type="Rhea" id="RHEA:23288"/>
        <dbReference type="ChEBI" id="CHEBI:15343"/>
        <dbReference type="ChEBI" id="CHEBI:15378"/>
        <dbReference type="ChEBI" id="CHEBI:57287"/>
        <dbReference type="ChEBI" id="CHEBI:57288"/>
        <dbReference type="ChEBI" id="CHEBI:57540"/>
        <dbReference type="ChEBI" id="CHEBI:57945"/>
        <dbReference type="EC" id="1.2.1.10"/>
    </reaction>
</comment>
<dbReference type="InterPro" id="IPR036291">
    <property type="entry name" value="NAD(P)-bd_dom_sf"/>
</dbReference>
<dbReference type="Pfam" id="PF09290">
    <property type="entry name" value="AcetDehyd-dimer"/>
    <property type="match status" value="1"/>
</dbReference>
<dbReference type="GO" id="GO:0008774">
    <property type="term" value="F:acetaldehyde dehydrogenase (acetylating) activity"/>
    <property type="evidence" value="ECO:0007669"/>
    <property type="project" value="UniProtKB-UniRule"/>
</dbReference>
<dbReference type="Gene3D" id="3.30.360.10">
    <property type="entry name" value="Dihydrodipicolinate Reductase, domain 2"/>
    <property type="match status" value="1"/>
</dbReference>
<dbReference type="SMART" id="SM00859">
    <property type="entry name" value="Semialdhyde_dh"/>
    <property type="match status" value="1"/>
</dbReference>
<dbReference type="GeneID" id="93377571"/>
<dbReference type="SUPFAM" id="SSF51735">
    <property type="entry name" value="NAD(P)-binding Rossmann-fold domains"/>
    <property type="match status" value="1"/>
</dbReference>
<gene>
    <name evidence="6" type="primary">bphJ</name>
    <name evidence="7" type="ORF">D2E76_21445</name>
    <name evidence="5" type="ORF">ERS075527_01860</name>
    <name evidence="6" type="ORF">ERS075579_05289</name>
</gene>
<evidence type="ECO:0000256" key="2">
    <source>
        <dbReference type="ARBA" id="ARBA00023027"/>
    </source>
</evidence>
<dbReference type="HAMAP" id="MF_01657">
    <property type="entry name" value="Ac_ald_DH_ac"/>
    <property type="match status" value="1"/>
</dbReference>
<evidence type="ECO:0000259" key="4">
    <source>
        <dbReference type="SMART" id="SM00859"/>
    </source>
</evidence>
<dbReference type="EMBL" id="CSUW01000004">
    <property type="protein sequence ID" value="CPT23620.1"/>
    <property type="molecule type" value="Genomic_DNA"/>
</dbReference>
<proteinExistence type="inferred from homology"/>
<dbReference type="GO" id="GO:0051287">
    <property type="term" value="F:NAD binding"/>
    <property type="evidence" value="ECO:0007669"/>
    <property type="project" value="UniProtKB-UniRule"/>
</dbReference>
<accession>A0A0U0XRE4</accession>
<evidence type="ECO:0000313" key="10">
    <source>
        <dbReference type="Proteomes" id="UP000284557"/>
    </source>
</evidence>
<feature type="active site" description="Acyl-thioester intermediate" evidence="3">
    <location>
        <position position="127"/>
    </location>
</feature>
<feature type="domain" description="Semialdehyde dehydrogenase NAD-binding" evidence="4">
    <location>
        <begin position="6"/>
        <end position="119"/>
    </location>
</feature>
<keyword evidence="3" id="KW-0058">Aromatic hydrocarbons catabolism</keyword>
<dbReference type="Proteomes" id="UP000284557">
    <property type="component" value="Unassembled WGS sequence"/>
</dbReference>
<dbReference type="Proteomes" id="UP000045782">
    <property type="component" value="Unassembled WGS sequence"/>
</dbReference>
<evidence type="ECO:0000313" key="5">
    <source>
        <dbReference type="EMBL" id="CPT23620.1"/>
    </source>
</evidence>
<evidence type="ECO:0000313" key="9">
    <source>
        <dbReference type="Proteomes" id="UP000045782"/>
    </source>
</evidence>
<reference evidence="7 10" key="3">
    <citation type="submission" date="2018-08" db="EMBL/GenBank/DDBJ databases">
        <title>Linezolid Resistance in Mycobacterium abscessus: MIC Distribution and Comprehensive Investigation of Resistance Mechanisms.</title>
        <authorList>
            <person name="Ye M."/>
            <person name="Xu L."/>
            <person name="Zou Y."/>
            <person name="Li B."/>
            <person name="Guo Q."/>
            <person name="Zhang Y."/>
            <person name="Zhan M."/>
            <person name="Xu B."/>
            <person name="Yu F."/>
            <person name="Zhang Z."/>
            <person name="Chu H."/>
        </authorList>
    </citation>
    <scope>NUCLEOTIDE SEQUENCE [LARGE SCALE GENOMIC DNA]</scope>
    <source>
        <strain evidence="7 10">G143</strain>
    </source>
</reference>
<dbReference type="Gene3D" id="3.40.50.720">
    <property type="entry name" value="NAD(P)-binding Rossmann-like Domain"/>
    <property type="match status" value="1"/>
</dbReference>
<dbReference type="EMBL" id="QXBN01000019">
    <property type="protein sequence ID" value="RIT33673.1"/>
    <property type="molecule type" value="Genomic_DNA"/>
</dbReference>
<evidence type="ECO:0000256" key="1">
    <source>
        <dbReference type="ARBA" id="ARBA00009244"/>
    </source>
</evidence>
<keyword evidence="2 3" id="KW-0520">NAD</keyword>
<dbReference type="NCBIfam" id="TIGR03215">
    <property type="entry name" value="ac_ald_DH_ac"/>
    <property type="match status" value="1"/>
</dbReference>
<reference evidence="6 9" key="2">
    <citation type="submission" date="2015-03" db="EMBL/GenBank/DDBJ databases">
        <authorList>
            <person name="Murphy D."/>
        </authorList>
    </citation>
    <scope>NUCLEOTIDE SEQUENCE [LARGE SCALE GENOMIC DNA]</scope>
    <source>
        <strain evidence="6 9">PAP088</strain>
    </source>
</reference>
<feature type="binding site" evidence="3">
    <location>
        <position position="277"/>
    </location>
    <ligand>
        <name>NAD(+)</name>
        <dbReference type="ChEBI" id="CHEBI:57540"/>
    </ligand>
</feature>
<evidence type="ECO:0000256" key="3">
    <source>
        <dbReference type="HAMAP-Rule" id="MF_01657"/>
    </source>
</evidence>
<protein>
    <recommendedName>
        <fullName evidence="3">Acetaldehyde dehydrogenase</fullName>
        <ecNumber evidence="3">1.2.1.10</ecNumber>
    </recommendedName>
    <alternativeName>
        <fullName evidence="3">Acetaldehyde dehydrogenase [acetylating]</fullName>
    </alternativeName>
</protein>
<dbReference type="NCBIfam" id="NF006157">
    <property type="entry name" value="PRK08300.1"/>
    <property type="match status" value="1"/>
</dbReference>
<feature type="binding site" evidence="3">
    <location>
        <begin position="12"/>
        <end position="15"/>
    </location>
    <ligand>
        <name>NAD(+)</name>
        <dbReference type="ChEBI" id="CHEBI:57540"/>
    </ligand>
</feature>
<dbReference type="CDD" id="cd23933">
    <property type="entry name" value="ALDH_C"/>
    <property type="match status" value="1"/>
</dbReference>
<dbReference type="AlphaFoldDB" id="A0A0U0XRE4"/>
<sequence>MASKASVAIVGSGNISTDLLYKLQRSEWLEPRWMIGIDPESEGLKRARGFGLETSHEGVDWLLGQDEKPDLVFEATSAYVHKAAAPRYEEAGIRAIDLTPAAVGPAVVPPANLRAHLDAPNVNMITCGGQATIPIVYAVSRVVEVPYAEIVASVASVSAGPGTRANIDEFTKTTSKGVEVIGGAKRGKAIIILNPADPPMIMRDTIFCAIPEDADRAAIAASIHDVVSQVQQYVPGYRLLNEPQFDEPSVVNGGNHVVTTFVEVEGAGDFLPPYAGNLDIMTAAATKVGEEIAKELLSAKVS</sequence>
<dbReference type="PIRSF" id="PIRSF015689">
    <property type="entry name" value="Actaldh_dh_actl"/>
    <property type="match status" value="1"/>
</dbReference>
<dbReference type="Proteomes" id="UP000038487">
    <property type="component" value="Unassembled WGS sequence"/>
</dbReference>
<feature type="binding site" evidence="3">
    <location>
        <begin position="158"/>
        <end position="166"/>
    </location>
    <ligand>
        <name>NAD(+)</name>
        <dbReference type="ChEBI" id="CHEBI:57540"/>
    </ligand>
</feature>
<dbReference type="SUPFAM" id="SSF55347">
    <property type="entry name" value="Glyceraldehyde-3-phosphate dehydrogenase-like, C-terminal domain"/>
    <property type="match status" value="1"/>
</dbReference>
<dbReference type="PATRIC" id="fig|36809.44.peg.415"/>
<keyword evidence="3 6" id="KW-0560">Oxidoreductase</keyword>
<dbReference type="OMA" id="QGNVNMV"/>
<organism evidence="6 9">
    <name type="scientific">Mycobacteroides abscessus</name>
    <dbReference type="NCBI Taxonomy" id="36809"/>
    <lineage>
        <taxon>Bacteria</taxon>
        <taxon>Bacillati</taxon>
        <taxon>Actinomycetota</taxon>
        <taxon>Actinomycetes</taxon>
        <taxon>Mycobacteriales</taxon>
        <taxon>Mycobacteriaceae</taxon>
        <taxon>Mycobacteroides</taxon>
    </lineage>
</organism>